<protein>
    <submittedName>
        <fullName evidence="1">RrF2 family transcriptional regulator</fullName>
    </submittedName>
</protein>
<dbReference type="Gene3D" id="1.10.10.10">
    <property type="entry name" value="Winged helix-like DNA-binding domain superfamily/Winged helix DNA-binding domain"/>
    <property type="match status" value="1"/>
</dbReference>
<dbReference type="InterPro" id="IPR036390">
    <property type="entry name" value="WH_DNA-bd_sf"/>
</dbReference>
<dbReference type="SUPFAM" id="SSF46785">
    <property type="entry name" value="Winged helix' DNA-binding domain"/>
    <property type="match status" value="1"/>
</dbReference>
<proteinExistence type="predicted"/>
<dbReference type="RefSeq" id="WP_370519061.1">
    <property type="nucleotide sequence ID" value="NZ_JBIPKE010000020.1"/>
</dbReference>
<dbReference type="InterPro" id="IPR036388">
    <property type="entry name" value="WH-like_DNA-bd_sf"/>
</dbReference>
<name>A0ABW7NHG5_9BACT</name>
<evidence type="ECO:0000313" key="2">
    <source>
        <dbReference type="Proteomes" id="UP001610063"/>
    </source>
</evidence>
<keyword evidence="2" id="KW-1185">Reference proteome</keyword>
<dbReference type="PANTHER" id="PTHR33221">
    <property type="entry name" value="WINGED HELIX-TURN-HELIX TRANSCRIPTIONAL REGULATOR, RRF2 FAMILY"/>
    <property type="match status" value="1"/>
</dbReference>
<comment type="caution">
    <text evidence="1">The sequence shown here is derived from an EMBL/GenBank/DDBJ whole genome shotgun (WGS) entry which is preliminary data.</text>
</comment>
<evidence type="ECO:0000313" key="1">
    <source>
        <dbReference type="EMBL" id="MFH6985564.1"/>
    </source>
</evidence>
<reference evidence="1 2" key="1">
    <citation type="journal article" date="2013" name="Int. J. Syst. Evol. Microbiol.">
        <title>Marinoscillum luteum sp. nov., isolated from marine sediment.</title>
        <authorList>
            <person name="Cha I.T."/>
            <person name="Park S.J."/>
            <person name="Kim S.J."/>
            <person name="Kim J.G."/>
            <person name="Jung M.Y."/>
            <person name="Shin K.S."/>
            <person name="Kwon K.K."/>
            <person name="Yang S.H."/>
            <person name="Seo Y.S."/>
            <person name="Rhee S.K."/>
        </authorList>
    </citation>
    <scope>NUCLEOTIDE SEQUENCE [LARGE SCALE GENOMIC DNA]</scope>
    <source>
        <strain evidence="1 2">KCTC 23939</strain>
    </source>
</reference>
<dbReference type="InterPro" id="IPR000944">
    <property type="entry name" value="Tscrpt_reg_Rrf2"/>
</dbReference>
<dbReference type="NCBIfam" id="TIGR00738">
    <property type="entry name" value="rrf2_super"/>
    <property type="match status" value="1"/>
</dbReference>
<dbReference type="PROSITE" id="PS51197">
    <property type="entry name" value="HTH_RRF2_2"/>
    <property type="match status" value="1"/>
</dbReference>
<dbReference type="PANTHER" id="PTHR33221:SF13">
    <property type="entry name" value="TRANSCRIPTIONAL REGULATOR-RELATED"/>
    <property type="match status" value="1"/>
</dbReference>
<sequence>MSYIEKHLYLSPATTMFSKACEYGIRATIYVAVQSLEGKRASLKSIAAEIESPVAFTAKILQDLVRKGLMQSVMGPTGGFEMDQQKLDSMKLSQIVDAIDGDSIYKGCGLGMKQCDESKPCPVHDKFAKVRADLREMLESTNLLGLATELETGSTFLKR</sequence>
<accession>A0ABW7NHG5</accession>
<dbReference type="Proteomes" id="UP001610063">
    <property type="component" value="Unassembled WGS sequence"/>
</dbReference>
<dbReference type="Pfam" id="PF02082">
    <property type="entry name" value="Rrf2"/>
    <property type="match status" value="1"/>
</dbReference>
<dbReference type="EMBL" id="JBIPKE010000020">
    <property type="protein sequence ID" value="MFH6985564.1"/>
    <property type="molecule type" value="Genomic_DNA"/>
</dbReference>
<organism evidence="1 2">
    <name type="scientific">Marinoscillum luteum</name>
    <dbReference type="NCBI Taxonomy" id="861051"/>
    <lineage>
        <taxon>Bacteria</taxon>
        <taxon>Pseudomonadati</taxon>
        <taxon>Bacteroidota</taxon>
        <taxon>Cytophagia</taxon>
        <taxon>Cytophagales</taxon>
        <taxon>Reichenbachiellaceae</taxon>
        <taxon>Marinoscillum</taxon>
    </lineage>
</organism>
<gene>
    <name evidence="1" type="ORF">ACHKAR_19080</name>
</gene>